<dbReference type="AlphaFoldDB" id="A0AAE1QXR8"/>
<evidence type="ECO:0000256" key="7">
    <source>
        <dbReference type="ARBA" id="ARBA00044504"/>
    </source>
</evidence>
<evidence type="ECO:0000313" key="9">
    <source>
        <dbReference type="EMBL" id="KAK4341458.1"/>
    </source>
</evidence>
<proteinExistence type="inferred from homology"/>
<comment type="similarity">
    <text evidence="2">Belongs to the major facilitator superfamily. Sugar transporter (TC 2.A.1.1) family.</text>
</comment>
<organism evidence="9 10">
    <name type="scientific">Anisodus tanguticus</name>
    <dbReference type="NCBI Taxonomy" id="243964"/>
    <lineage>
        <taxon>Eukaryota</taxon>
        <taxon>Viridiplantae</taxon>
        <taxon>Streptophyta</taxon>
        <taxon>Embryophyta</taxon>
        <taxon>Tracheophyta</taxon>
        <taxon>Spermatophyta</taxon>
        <taxon>Magnoliopsida</taxon>
        <taxon>eudicotyledons</taxon>
        <taxon>Gunneridae</taxon>
        <taxon>Pentapetalae</taxon>
        <taxon>asterids</taxon>
        <taxon>lamiids</taxon>
        <taxon>Solanales</taxon>
        <taxon>Solanaceae</taxon>
        <taxon>Solanoideae</taxon>
        <taxon>Hyoscyameae</taxon>
        <taxon>Anisodus</taxon>
    </lineage>
</organism>
<comment type="subcellular location">
    <subcellularLocation>
        <location evidence="1">Membrane</location>
    </subcellularLocation>
</comment>
<accession>A0AAE1QXR8</accession>
<feature type="transmembrane region" description="Helical" evidence="8">
    <location>
        <begin position="143"/>
        <end position="162"/>
    </location>
</feature>
<dbReference type="GO" id="GO:0015144">
    <property type="term" value="F:carbohydrate transmembrane transporter activity"/>
    <property type="evidence" value="ECO:0007669"/>
    <property type="project" value="InterPro"/>
</dbReference>
<sequence>MKVTEMCDVYSFGVLALEIIKGKHLGEYITLLANSSTRDHVQLSDLLDERLPYPEDEAKEVLIFIIKLASSCLLETPKSRPTMHFISHRRARNVYAMQRDLISLICTSGGVATMKPFLEKFFPSILKKAAFAGAVYCVYDSEVLTSFTSSLYIAGLVASLIAGRIRAAIGRRNIMATPVYLSEMAPSKWRDAFSTGFQFFIGLGVVTANCINYGTSKVSWGWRLSLGLAVVPSATMIIGALLIFFFHFIEVVSRSLHKPFDYFFEYLLSLTNTCIR</sequence>
<protein>
    <submittedName>
        <fullName evidence="9">Uncharacterized protein</fullName>
    </submittedName>
</protein>
<dbReference type="InterPro" id="IPR045262">
    <property type="entry name" value="STP/PLT_plant"/>
</dbReference>
<dbReference type="SUPFAM" id="SSF56112">
    <property type="entry name" value="Protein kinase-like (PK-like)"/>
    <property type="match status" value="1"/>
</dbReference>
<dbReference type="EMBL" id="JAVYJV010000022">
    <property type="protein sequence ID" value="KAK4341458.1"/>
    <property type="molecule type" value="Genomic_DNA"/>
</dbReference>
<evidence type="ECO:0000256" key="8">
    <source>
        <dbReference type="SAM" id="Phobius"/>
    </source>
</evidence>
<dbReference type="InterPro" id="IPR036259">
    <property type="entry name" value="MFS_trans_sf"/>
</dbReference>
<evidence type="ECO:0000256" key="6">
    <source>
        <dbReference type="ARBA" id="ARBA00023136"/>
    </source>
</evidence>
<dbReference type="Proteomes" id="UP001291623">
    <property type="component" value="Unassembled WGS sequence"/>
</dbReference>
<evidence type="ECO:0000313" key="10">
    <source>
        <dbReference type="Proteomes" id="UP001291623"/>
    </source>
</evidence>
<dbReference type="Gene3D" id="1.20.1250.20">
    <property type="entry name" value="MFS general substrate transporter like domains"/>
    <property type="match status" value="1"/>
</dbReference>
<feature type="transmembrane region" description="Helical" evidence="8">
    <location>
        <begin position="226"/>
        <end position="249"/>
    </location>
</feature>
<evidence type="ECO:0000256" key="5">
    <source>
        <dbReference type="ARBA" id="ARBA00022989"/>
    </source>
</evidence>
<gene>
    <name evidence="9" type="ORF">RND71_039959</name>
</gene>
<dbReference type="PANTHER" id="PTHR23500:SF44">
    <property type="entry name" value="SUGAR TRANSPORT PROTEIN 5"/>
    <property type="match status" value="1"/>
</dbReference>
<dbReference type="GO" id="GO:0016020">
    <property type="term" value="C:membrane"/>
    <property type="evidence" value="ECO:0007669"/>
    <property type="project" value="UniProtKB-SubCell"/>
</dbReference>
<evidence type="ECO:0000256" key="1">
    <source>
        <dbReference type="ARBA" id="ARBA00004370"/>
    </source>
</evidence>
<dbReference type="InterPro" id="IPR011009">
    <property type="entry name" value="Kinase-like_dom_sf"/>
</dbReference>
<reference evidence="9" key="1">
    <citation type="submission" date="2023-12" db="EMBL/GenBank/DDBJ databases">
        <title>Genome assembly of Anisodus tanguticus.</title>
        <authorList>
            <person name="Wang Y.-J."/>
        </authorList>
    </citation>
    <scope>NUCLEOTIDE SEQUENCE</scope>
    <source>
        <strain evidence="9">KB-2021</strain>
        <tissue evidence="9">Leaf</tissue>
    </source>
</reference>
<keyword evidence="6 8" id="KW-0472">Membrane</keyword>
<evidence type="ECO:0000256" key="2">
    <source>
        <dbReference type="ARBA" id="ARBA00010992"/>
    </source>
</evidence>
<feature type="transmembrane region" description="Helical" evidence="8">
    <location>
        <begin position="192"/>
        <end position="214"/>
    </location>
</feature>
<dbReference type="Gene3D" id="1.10.510.10">
    <property type="entry name" value="Transferase(Phosphotransferase) domain 1"/>
    <property type="match status" value="1"/>
</dbReference>
<keyword evidence="5 8" id="KW-1133">Transmembrane helix</keyword>
<dbReference type="PANTHER" id="PTHR23500">
    <property type="entry name" value="SOLUTE CARRIER FAMILY 2, FACILITATED GLUCOSE TRANSPORTER"/>
    <property type="match status" value="1"/>
</dbReference>
<keyword evidence="3" id="KW-0813">Transport</keyword>
<keyword evidence="10" id="KW-1185">Reference proteome</keyword>
<comment type="caution">
    <text evidence="9">The sequence shown here is derived from an EMBL/GenBank/DDBJ whole genome shotgun (WGS) entry which is preliminary data.</text>
</comment>
<keyword evidence="4 8" id="KW-0812">Transmembrane</keyword>
<evidence type="ECO:0000256" key="3">
    <source>
        <dbReference type="ARBA" id="ARBA00022448"/>
    </source>
</evidence>
<dbReference type="Pfam" id="PF00083">
    <property type="entry name" value="Sugar_tr"/>
    <property type="match status" value="1"/>
</dbReference>
<evidence type="ECO:0000256" key="4">
    <source>
        <dbReference type="ARBA" id="ARBA00022692"/>
    </source>
</evidence>
<dbReference type="InterPro" id="IPR005828">
    <property type="entry name" value="MFS_sugar_transport-like"/>
</dbReference>
<dbReference type="SUPFAM" id="SSF103473">
    <property type="entry name" value="MFS general substrate transporter"/>
    <property type="match status" value="1"/>
</dbReference>
<name>A0AAE1QXR8_9SOLA</name>
<comment type="similarity">
    <text evidence="7">Belongs to the major facilitator superfamily. Phosphate:H(+) symporter (TC 2.A.1.9) family.</text>
</comment>